<dbReference type="AlphaFoldDB" id="A0A9X2VG58"/>
<dbReference type="RefSeq" id="WP_259621522.1">
    <property type="nucleotide sequence ID" value="NZ_JANYMP010000002.1"/>
</dbReference>
<keyword evidence="3" id="KW-1185">Reference proteome</keyword>
<accession>A0A9X2VG58</accession>
<sequence>MHTLQATAQATQSTNWSPFILMGLIGAMIVVLGLSRLLRNLIGVMSSLLISAGKAMSGITTVLTMFTLVVAVFMAVSAV</sequence>
<keyword evidence="1" id="KW-0812">Transmembrane</keyword>
<gene>
    <name evidence="2" type="ORF">NZH93_03965</name>
</gene>
<organism evidence="2 3">
    <name type="scientific">Umezawaea endophytica</name>
    <dbReference type="NCBI Taxonomy" id="1654476"/>
    <lineage>
        <taxon>Bacteria</taxon>
        <taxon>Bacillati</taxon>
        <taxon>Actinomycetota</taxon>
        <taxon>Actinomycetes</taxon>
        <taxon>Pseudonocardiales</taxon>
        <taxon>Pseudonocardiaceae</taxon>
        <taxon>Umezawaea</taxon>
    </lineage>
</organism>
<dbReference type="Proteomes" id="UP001141259">
    <property type="component" value="Unassembled WGS sequence"/>
</dbReference>
<keyword evidence="1" id="KW-1133">Transmembrane helix</keyword>
<comment type="caution">
    <text evidence="2">The sequence shown here is derived from an EMBL/GenBank/DDBJ whole genome shotgun (WGS) entry which is preliminary data.</text>
</comment>
<name>A0A9X2VG58_9PSEU</name>
<keyword evidence="1" id="KW-0472">Membrane</keyword>
<reference evidence="2" key="1">
    <citation type="submission" date="2022-08" db="EMBL/GenBank/DDBJ databases">
        <authorList>
            <person name="Tistechok S."/>
            <person name="Samborskyy M."/>
            <person name="Roman I."/>
        </authorList>
    </citation>
    <scope>NUCLEOTIDE SEQUENCE</scope>
    <source>
        <strain evidence="2">DSM 103496</strain>
    </source>
</reference>
<feature type="transmembrane region" description="Helical" evidence="1">
    <location>
        <begin position="55"/>
        <end position="76"/>
    </location>
</feature>
<evidence type="ECO:0000313" key="3">
    <source>
        <dbReference type="Proteomes" id="UP001141259"/>
    </source>
</evidence>
<evidence type="ECO:0000313" key="2">
    <source>
        <dbReference type="EMBL" id="MCS7476000.1"/>
    </source>
</evidence>
<protein>
    <submittedName>
        <fullName evidence="2">Uncharacterized protein</fullName>
    </submittedName>
</protein>
<dbReference type="EMBL" id="JANYMP010000002">
    <property type="protein sequence ID" value="MCS7476000.1"/>
    <property type="molecule type" value="Genomic_DNA"/>
</dbReference>
<feature type="transmembrane region" description="Helical" evidence="1">
    <location>
        <begin position="16"/>
        <end position="34"/>
    </location>
</feature>
<proteinExistence type="predicted"/>
<evidence type="ECO:0000256" key="1">
    <source>
        <dbReference type="SAM" id="Phobius"/>
    </source>
</evidence>